<gene>
    <name evidence="1" type="ORF">SCF082_LOCUS24688</name>
</gene>
<comment type="caution">
    <text evidence="1">The sequence shown here is derived from an EMBL/GenBank/DDBJ whole genome shotgun (WGS) entry which is preliminary data.</text>
</comment>
<organism evidence="1 2">
    <name type="scientific">Durusdinium trenchii</name>
    <dbReference type="NCBI Taxonomy" id="1381693"/>
    <lineage>
        <taxon>Eukaryota</taxon>
        <taxon>Sar</taxon>
        <taxon>Alveolata</taxon>
        <taxon>Dinophyceae</taxon>
        <taxon>Suessiales</taxon>
        <taxon>Symbiodiniaceae</taxon>
        <taxon>Durusdinium</taxon>
    </lineage>
</organism>
<protein>
    <submittedName>
        <fullName evidence="1">Uncharacterized protein</fullName>
    </submittedName>
</protein>
<reference evidence="1 2" key="1">
    <citation type="submission" date="2024-02" db="EMBL/GenBank/DDBJ databases">
        <authorList>
            <person name="Chen Y."/>
            <person name="Shah S."/>
            <person name="Dougan E. K."/>
            <person name="Thang M."/>
            <person name="Chan C."/>
        </authorList>
    </citation>
    <scope>NUCLEOTIDE SEQUENCE [LARGE SCALE GENOMIC DNA]</scope>
</reference>
<dbReference type="Proteomes" id="UP001642464">
    <property type="component" value="Unassembled WGS sequence"/>
</dbReference>
<proteinExistence type="predicted"/>
<evidence type="ECO:0000313" key="1">
    <source>
        <dbReference type="EMBL" id="CAK9043078.1"/>
    </source>
</evidence>
<name>A0ABP0LV29_9DINO</name>
<feature type="non-terminal residue" evidence="1">
    <location>
        <position position="127"/>
    </location>
</feature>
<keyword evidence="2" id="KW-1185">Reference proteome</keyword>
<evidence type="ECO:0000313" key="2">
    <source>
        <dbReference type="Proteomes" id="UP001642464"/>
    </source>
</evidence>
<sequence>MQSPVRSESDSKAECIRLQYALQRMKTLMREERARWHEERMQLMQELAATKQALSQAQASDDISVSGRRRHQFGSSSLRSEIVEIDALKNNVRAALDAMNAIPYATHPSLSIHKQPTIMDIPLNNNK</sequence>
<accession>A0ABP0LV29</accession>
<dbReference type="EMBL" id="CAXAMM010018308">
    <property type="protein sequence ID" value="CAK9043078.1"/>
    <property type="molecule type" value="Genomic_DNA"/>
</dbReference>